<accession>A0A7S4Q8J9</accession>
<organism evidence="11">
    <name type="scientific">Alexandrium monilatum</name>
    <dbReference type="NCBI Taxonomy" id="311494"/>
    <lineage>
        <taxon>Eukaryota</taxon>
        <taxon>Sar</taxon>
        <taxon>Alveolata</taxon>
        <taxon>Dinophyceae</taxon>
        <taxon>Gonyaulacales</taxon>
        <taxon>Pyrocystaceae</taxon>
        <taxon>Alexandrium</taxon>
    </lineage>
</organism>
<dbReference type="Pfam" id="PF00736">
    <property type="entry name" value="EF1_GNE"/>
    <property type="match status" value="1"/>
</dbReference>
<dbReference type="InterPro" id="IPR051559">
    <property type="entry name" value="HIF_prolyl_hydroxylases"/>
</dbReference>
<reference evidence="11" key="1">
    <citation type="submission" date="2021-01" db="EMBL/GenBank/DDBJ databases">
        <authorList>
            <person name="Corre E."/>
            <person name="Pelletier E."/>
            <person name="Niang G."/>
            <person name="Scheremetjew M."/>
            <person name="Finn R."/>
            <person name="Kale V."/>
            <person name="Holt S."/>
            <person name="Cochrane G."/>
            <person name="Meng A."/>
            <person name="Brown T."/>
            <person name="Cohen L."/>
        </authorList>
    </citation>
    <scope>NUCLEOTIDE SEQUENCE</scope>
    <source>
        <strain evidence="11">CCMP3105</strain>
    </source>
</reference>
<evidence type="ECO:0000256" key="4">
    <source>
        <dbReference type="ARBA" id="ARBA00022768"/>
    </source>
</evidence>
<protein>
    <recommendedName>
        <fullName evidence="10">Fe2OG dioxygenase domain-containing protein</fullName>
    </recommendedName>
</protein>
<evidence type="ECO:0000259" key="10">
    <source>
        <dbReference type="PROSITE" id="PS51471"/>
    </source>
</evidence>
<dbReference type="InterPro" id="IPR006620">
    <property type="entry name" value="Pro_4_hyd_alph"/>
</dbReference>
<evidence type="ECO:0000313" key="11">
    <source>
        <dbReference type="EMBL" id="CAE4575826.1"/>
    </source>
</evidence>
<dbReference type="GO" id="GO:0008198">
    <property type="term" value="F:ferrous iron binding"/>
    <property type="evidence" value="ECO:0007669"/>
    <property type="project" value="TreeGrafter"/>
</dbReference>
<keyword evidence="6" id="KW-0648">Protein biosynthesis</keyword>
<keyword evidence="5" id="KW-0847">Vitamin C</keyword>
<dbReference type="EMBL" id="HBNR01023120">
    <property type="protein sequence ID" value="CAE4575826.1"/>
    <property type="molecule type" value="Transcribed_RNA"/>
</dbReference>
<keyword evidence="4" id="KW-0251">Elongation factor</keyword>
<dbReference type="Gene3D" id="2.60.120.620">
    <property type="entry name" value="q2cbj1_9rhob like domain"/>
    <property type="match status" value="1"/>
</dbReference>
<dbReference type="GO" id="GO:0031418">
    <property type="term" value="F:L-ascorbic acid binding"/>
    <property type="evidence" value="ECO:0007669"/>
    <property type="project" value="UniProtKB-KW"/>
</dbReference>
<feature type="domain" description="Fe2OG dioxygenase" evidence="10">
    <location>
        <begin position="221"/>
        <end position="323"/>
    </location>
</feature>
<dbReference type="Pfam" id="PF13640">
    <property type="entry name" value="2OG-FeII_Oxy_3"/>
    <property type="match status" value="1"/>
</dbReference>
<proteinExistence type="inferred from homology"/>
<keyword evidence="3" id="KW-0479">Metal-binding</keyword>
<dbReference type="Gene3D" id="3.30.70.60">
    <property type="match status" value="1"/>
</dbReference>
<comment type="cofactor">
    <cofactor evidence="1">
        <name>L-ascorbate</name>
        <dbReference type="ChEBI" id="CHEBI:38290"/>
    </cofactor>
</comment>
<gene>
    <name evidence="11" type="ORF">AMON00008_LOCUS15446</name>
</gene>
<dbReference type="InterPro" id="IPR036219">
    <property type="entry name" value="eEF-1beta-like_sf"/>
</dbReference>
<dbReference type="GO" id="GO:0003746">
    <property type="term" value="F:translation elongation factor activity"/>
    <property type="evidence" value="ECO:0007669"/>
    <property type="project" value="UniProtKB-KW"/>
</dbReference>
<dbReference type="InterPro" id="IPR005123">
    <property type="entry name" value="Oxoglu/Fe-dep_dioxygenase_dom"/>
</dbReference>
<dbReference type="GO" id="GO:0031543">
    <property type="term" value="F:peptidyl-proline dioxygenase activity"/>
    <property type="evidence" value="ECO:0007669"/>
    <property type="project" value="TreeGrafter"/>
</dbReference>
<keyword evidence="8" id="KW-0560">Oxidoreductase</keyword>
<sequence length="323" mass="35268">MAALRRCEYEALPADGEVEVGDIFAGIQAKPLSGVTWLGWRAEPLFFGLQKLIASCTLNESVSKDGDDLCERVLEALEALDSVQSARLLSTEAYQGDPFDVCSRLFSTSRADVGSKGLRCLGAAGAEHFRRCGFAVLEDFLPATVAAGVAGLVEASLAALPDFQDDGMAWRRPEPRNARGDVATWLRPGCRPATDEVFAEHVLPAFRLLEQDLQALLGLRGVSEQQLAWYPGDGSGYAPHTDAHPDDDVESDQRKVTAIFYCNEGWLPEHGGALRLWLPQREGGGAQDVEPRGGMLLLFLSGCVRHEVRPCHRGRVAVTCWFW</sequence>
<keyword evidence="7" id="KW-0223">Dioxygenase</keyword>
<dbReference type="AlphaFoldDB" id="A0A7S4Q8J9"/>
<keyword evidence="9" id="KW-0408">Iron</keyword>
<dbReference type="PROSITE" id="PS51471">
    <property type="entry name" value="FE2OG_OXY"/>
    <property type="match status" value="1"/>
</dbReference>
<evidence type="ECO:0000256" key="5">
    <source>
        <dbReference type="ARBA" id="ARBA00022896"/>
    </source>
</evidence>
<evidence type="ECO:0000256" key="9">
    <source>
        <dbReference type="ARBA" id="ARBA00023004"/>
    </source>
</evidence>
<evidence type="ECO:0000256" key="7">
    <source>
        <dbReference type="ARBA" id="ARBA00022964"/>
    </source>
</evidence>
<evidence type="ECO:0000256" key="1">
    <source>
        <dbReference type="ARBA" id="ARBA00001961"/>
    </source>
</evidence>
<dbReference type="InterPro" id="IPR014717">
    <property type="entry name" value="Transl_elong_EF1B/ribsomal_bS6"/>
</dbReference>
<evidence type="ECO:0000256" key="6">
    <source>
        <dbReference type="ARBA" id="ARBA00022917"/>
    </source>
</evidence>
<evidence type="ECO:0000256" key="3">
    <source>
        <dbReference type="ARBA" id="ARBA00022723"/>
    </source>
</evidence>
<dbReference type="InterPro" id="IPR014038">
    <property type="entry name" value="EF1B_bsu/dsu_GNE"/>
</dbReference>
<evidence type="ECO:0000256" key="8">
    <source>
        <dbReference type="ARBA" id="ARBA00023002"/>
    </source>
</evidence>
<dbReference type="SUPFAM" id="SSF54984">
    <property type="entry name" value="eEF-1beta-like"/>
    <property type="match status" value="1"/>
</dbReference>
<dbReference type="PANTHER" id="PTHR12907:SF26">
    <property type="entry name" value="HIF PROLYL HYDROXYLASE, ISOFORM C"/>
    <property type="match status" value="1"/>
</dbReference>
<dbReference type="PANTHER" id="PTHR12907">
    <property type="entry name" value="EGL NINE HOMOLOG-RELATED"/>
    <property type="match status" value="1"/>
</dbReference>
<dbReference type="SMART" id="SM00702">
    <property type="entry name" value="P4Hc"/>
    <property type="match status" value="1"/>
</dbReference>
<comment type="similarity">
    <text evidence="2">Belongs to the EF-1-beta/EF-1-delta family.</text>
</comment>
<name>A0A7S4Q8J9_9DINO</name>
<evidence type="ECO:0000256" key="2">
    <source>
        <dbReference type="ARBA" id="ARBA00007411"/>
    </source>
</evidence>
<dbReference type="GO" id="GO:0071456">
    <property type="term" value="P:cellular response to hypoxia"/>
    <property type="evidence" value="ECO:0007669"/>
    <property type="project" value="TreeGrafter"/>
</dbReference>
<dbReference type="InterPro" id="IPR044862">
    <property type="entry name" value="Pro_4_hyd_alph_FE2OG_OXY"/>
</dbReference>